<evidence type="ECO:0000313" key="3">
    <source>
        <dbReference type="Proteomes" id="UP001519349"/>
    </source>
</evidence>
<proteinExistence type="predicted"/>
<dbReference type="EMBL" id="QFAY01000025">
    <property type="protein sequence ID" value="MBP2621845.1"/>
    <property type="molecule type" value="Genomic_DNA"/>
</dbReference>
<keyword evidence="1" id="KW-1133">Transmembrane helix</keyword>
<keyword evidence="3" id="KW-1185">Reference proteome</keyword>
<dbReference type="Proteomes" id="UP001519349">
    <property type="component" value="Unassembled WGS sequence"/>
</dbReference>
<gene>
    <name evidence="2" type="ORF">DHL47_11065</name>
</gene>
<keyword evidence="1" id="KW-0472">Membrane</keyword>
<name>A0ABS5AZA3_9STRE</name>
<protein>
    <submittedName>
        <fullName evidence="2">Uncharacterized protein</fullName>
    </submittedName>
</protein>
<organism evidence="2 3">
    <name type="scientific">Streptococcus panodentis</name>
    <dbReference type="NCBI Taxonomy" id="1581472"/>
    <lineage>
        <taxon>Bacteria</taxon>
        <taxon>Bacillati</taxon>
        <taxon>Bacillota</taxon>
        <taxon>Bacilli</taxon>
        <taxon>Lactobacillales</taxon>
        <taxon>Streptococcaceae</taxon>
        <taxon>Streptococcus</taxon>
    </lineage>
</organism>
<dbReference type="RefSeq" id="WP_209551881.1">
    <property type="nucleotide sequence ID" value="NZ_QFAY01000025.1"/>
</dbReference>
<evidence type="ECO:0000313" key="2">
    <source>
        <dbReference type="EMBL" id="MBP2621845.1"/>
    </source>
</evidence>
<keyword evidence="1" id="KW-0812">Transmembrane</keyword>
<reference evidence="2 3" key="1">
    <citation type="submission" date="2018-05" db="EMBL/GenBank/DDBJ databases">
        <title>Draft genome sequence of Streptococcus panodentis CCUG 70867T.</title>
        <authorList>
            <person name="Salva-Serra F."/>
            <person name="Mendez V."/>
            <person name="Jaen-Luchoro D."/>
            <person name="Gonzales-Siles L."/>
            <person name="Karlsson R."/>
            <person name="Engstrom-Jakobsson H."/>
            <person name="Busquets A."/>
            <person name="Gomila M."/>
            <person name="Pineiro-Iglesias B."/>
            <person name="Bennasar-Figueras A."/>
            <person name="Seeger M."/>
            <person name="Moore E."/>
        </authorList>
    </citation>
    <scope>NUCLEOTIDE SEQUENCE [LARGE SCALE GENOMIC DNA]</scope>
    <source>
        <strain evidence="2 3">CCUG 70867</strain>
    </source>
</reference>
<evidence type="ECO:0000256" key="1">
    <source>
        <dbReference type="SAM" id="Phobius"/>
    </source>
</evidence>
<sequence length="185" mass="21138">MDFVMLFIILMLLLFALVGWVVYWAISSSARKNRRYEQFAAQHGYVFDQAQGNLYYREYSKNKTTDQQYLSLFENPYVKKYAAFTHYPFGRGGDIKVAYVLSGVYQGAAFRAFTYSFEGSFADRTGPGGIFSIVLLASPEREAADLPVNVFYEKGMLCDYLSENLDVDTIHDRLDDLIALNKGEE</sequence>
<comment type="caution">
    <text evidence="2">The sequence shown here is derived from an EMBL/GenBank/DDBJ whole genome shotgun (WGS) entry which is preliminary data.</text>
</comment>
<feature type="transmembrane region" description="Helical" evidence="1">
    <location>
        <begin position="6"/>
        <end position="26"/>
    </location>
</feature>
<accession>A0ABS5AZA3</accession>